<dbReference type="KEGG" id="palo:E6C60_3077"/>
<sequence length="338" mass="37960">MSRVTVYHDCVQVVFVLPDGLDPKEIHKRAWLFEQTFGDNIDLSGTAKTFTLNVYQQDVQRFDYDSVAVERAVSGLRLPIYVGRSRTGDEVYDMTEHPHLLVAGETGSGKSVALRSILTTLIRTAGDRMELYCADLKRSEFHLFKGIARQVVVEAPRLHQIVLRIRKDMRKRGDVLDRAGMAHVDELPRKERPPYIVLAIDEVALLKKERDLMDGIEEISAIGRALGVFLILSMQRPDSDVLDGKLKNNLTVRMAFRHSDEINSRITLGSGEAADIQQSQKGRMMLKLDGTKTVQGPYLDLPKAKTLLEPYKAVEEPTGAQEPQPEPVEDDVIEIGVL</sequence>
<comment type="subcellular location">
    <subcellularLocation>
        <location evidence="1">Membrane</location>
        <topology evidence="1">Multi-pass membrane protein</topology>
    </subcellularLocation>
</comment>
<keyword evidence="8" id="KW-1185">Reference proteome</keyword>
<evidence type="ECO:0000256" key="4">
    <source>
        <dbReference type="PROSITE-ProRule" id="PRU00289"/>
    </source>
</evidence>
<evidence type="ECO:0000259" key="6">
    <source>
        <dbReference type="PROSITE" id="PS50901"/>
    </source>
</evidence>
<gene>
    <name evidence="7" type="ORF">E6C60_3077</name>
</gene>
<organism evidence="7 8">
    <name type="scientific">Paenibacillus algicola</name>
    <dbReference type="NCBI Taxonomy" id="2565926"/>
    <lineage>
        <taxon>Bacteria</taxon>
        <taxon>Bacillati</taxon>
        <taxon>Bacillota</taxon>
        <taxon>Bacilli</taxon>
        <taxon>Bacillales</taxon>
        <taxon>Paenibacillaceae</taxon>
        <taxon>Paenibacillus</taxon>
    </lineage>
</organism>
<dbReference type="InterPro" id="IPR003593">
    <property type="entry name" value="AAA+_ATPase"/>
</dbReference>
<feature type="binding site" evidence="4">
    <location>
        <begin position="104"/>
        <end position="111"/>
    </location>
    <ligand>
        <name>ATP</name>
        <dbReference type="ChEBI" id="CHEBI:30616"/>
    </ligand>
</feature>
<dbReference type="Gene3D" id="3.40.50.300">
    <property type="entry name" value="P-loop containing nucleotide triphosphate hydrolases"/>
    <property type="match status" value="1"/>
</dbReference>
<evidence type="ECO:0000256" key="1">
    <source>
        <dbReference type="ARBA" id="ARBA00004141"/>
    </source>
</evidence>
<name>A0A4P8XMK9_9BACL</name>
<accession>A0A4P8XMK9</accession>
<dbReference type="Proteomes" id="UP000300879">
    <property type="component" value="Chromosome"/>
</dbReference>
<dbReference type="SUPFAM" id="SSF52540">
    <property type="entry name" value="P-loop containing nucleoside triphosphate hydrolases"/>
    <property type="match status" value="1"/>
</dbReference>
<dbReference type="AlphaFoldDB" id="A0A4P8XMK9"/>
<dbReference type="GO" id="GO:0005524">
    <property type="term" value="F:ATP binding"/>
    <property type="evidence" value="ECO:0007669"/>
    <property type="project" value="UniProtKB-UniRule"/>
</dbReference>
<dbReference type="PANTHER" id="PTHR22683">
    <property type="entry name" value="SPORULATION PROTEIN RELATED"/>
    <property type="match status" value="1"/>
</dbReference>
<dbReference type="InterPro" id="IPR002543">
    <property type="entry name" value="FtsK_dom"/>
</dbReference>
<dbReference type="PANTHER" id="PTHR22683:SF41">
    <property type="entry name" value="DNA TRANSLOCASE FTSK"/>
    <property type="match status" value="1"/>
</dbReference>
<feature type="region of interest" description="Disordered" evidence="5">
    <location>
        <begin position="314"/>
        <end position="333"/>
    </location>
</feature>
<protein>
    <submittedName>
        <fullName evidence="7">Cell division FtsK/SpoIIIE</fullName>
    </submittedName>
</protein>
<dbReference type="InterPro" id="IPR027417">
    <property type="entry name" value="P-loop_NTPase"/>
</dbReference>
<keyword evidence="2 4" id="KW-0547">Nucleotide-binding</keyword>
<proteinExistence type="predicted"/>
<feature type="domain" description="FtsK" evidence="6">
    <location>
        <begin position="77"/>
        <end position="265"/>
    </location>
</feature>
<dbReference type="PROSITE" id="PS50901">
    <property type="entry name" value="FTSK"/>
    <property type="match status" value="1"/>
</dbReference>
<dbReference type="GO" id="GO:0003677">
    <property type="term" value="F:DNA binding"/>
    <property type="evidence" value="ECO:0007669"/>
    <property type="project" value="InterPro"/>
</dbReference>
<dbReference type="EMBL" id="CP040396">
    <property type="protein sequence ID" value="QCT03788.1"/>
    <property type="molecule type" value="Genomic_DNA"/>
</dbReference>
<dbReference type="CDD" id="cd01127">
    <property type="entry name" value="TrwB_TraG_TraD_VirD4"/>
    <property type="match status" value="1"/>
</dbReference>
<dbReference type="Pfam" id="PF01580">
    <property type="entry name" value="FtsK_SpoIIIE"/>
    <property type="match status" value="1"/>
</dbReference>
<evidence type="ECO:0000313" key="7">
    <source>
        <dbReference type="EMBL" id="QCT03788.1"/>
    </source>
</evidence>
<dbReference type="SMART" id="SM00382">
    <property type="entry name" value="AAA"/>
    <property type="match status" value="1"/>
</dbReference>
<keyword evidence="7" id="KW-0131">Cell cycle</keyword>
<reference evidence="7 8" key="1">
    <citation type="submission" date="2019-05" db="EMBL/GenBank/DDBJ databases">
        <authorList>
            <person name="Chen C."/>
        </authorList>
    </citation>
    <scope>NUCLEOTIDE SEQUENCE [LARGE SCALE GENOMIC DNA]</scope>
    <source>
        <strain evidence="7 8">HB172198</strain>
    </source>
</reference>
<evidence type="ECO:0000313" key="8">
    <source>
        <dbReference type="Proteomes" id="UP000300879"/>
    </source>
</evidence>
<keyword evidence="3 4" id="KW-0067">ATP-binding</keyword>
<evidence type="ECO:0000256" key="2">
    <source>
        <dbReference type="ARBA" id="ARBA00022741"/>
    </source>
</evidence>
<dbReference type="GO" id="GO:0051301">
    <property type="term" value="P:cell division"/>
    <property type="evidence" value="ECO:0007669"/>
    <property type="project" value="UniProtKB-KW"/>
</dbReference>
<keyword evidence="7" id="KW-0132">Cell division</keyword>
<evidence type="ECO:0000256" key="5">
    <source>
        <dbReference type="SAM" id="MobiDB-lite"/>
    </source>
</evidence>
<dbReference type="InterPro" id="IPR050206">
    <property type="entry name" value="FtsK/SpoIIIE/SftA"/>
</dbReference>
<evidence type="ECO:0000256" key="3">
    <source>
        <dbReference type="ARBA" id="ARBA00022840"/>
    </source>
</evidence>
<dbReference type="GO" id="GO:0016020">
    <property type="term" value="C:membrane"/>
    <property type="evidence" value="ECO:0007669"/>
    <property type="project" value="UniProtKB-SubCell"/>
</dbReference>